<name>A0ABP3B0N7_9LIST</name>
<dbReference type="InterPro" id="IPR013551">
    <property type="entry name" value="YicC-like_C"/>
</dbReference>
<comment type="caution">
    <text evidence="2">The sequence shown here is derived from an EMBL/GenBank/DDBJ whole genome shotgun (WGS) entry which is preliminary data.</text>
</comment>
<dbReference type="Pfam" id="PF08340">
    <property type="entry name" value="YicC-like_C"/>
    <property type="match status" value="1"/>
</dbReference>
<evidence type="ECO:0000259" key="1">
    <source>
        <dbReference type="Pfam" id="PF08340"/>
    </source>
</evidence>
<accession>A0ABP3B0N7</accession>
<proteinExistence type="predicted"/>
<protein>
    <recommendedName>
        <fullName evidence="1">Endoribonuclease YicC-like C-terminal domain-containing protein</fullName>
    </recommendedName>
</protein>
<sequence>MLLDNVKTAVPEMETTYRERLTERLEKLAGTEFDERMVLSEIAVLLERADINEEIERLSSHLKQFYSILTQEGAIGRKLDFLIQEMNREVNTIGSKAMSLSITQNVVEMKTTLEKIREQVQNVE</sequence>
<reference evidence="2 3" key="1">
    <citation type="journal article" date="2014" name="Int. J. Syst. Evol. Microbiol.">
        <title>Listeria floridensis sp. nov., Listeria aquatica sp. nov., Listeria cornellensis sp. nov., Listeria riparia sp. nov. and Listeria grandensis sp. nov., from agricultural and natural environments.</title>
        <authorList>
            <person name="den Bakker H.C."/>
            <person name="Warchocki S."/>
            <person name="Wright E.M."/>
            <person name="Allred A.F."/>
            <person name="Ahlstrom C."/>
            <person name="Manuel C.S."/>
            <person name="Stasiewicz M.J."/>
            <person name="Burrell A."/>
            <person name="Roof S."/>
            <person name="Strawn L."/>
            <person name="Fortes E.D."/>
            <person name="Nightingale K.K."/>
            <person name="Kephart D."/>
            <person name="Wiedmann M."/>
        </authorList>
    </citation>
    <scope>NUCLEOTIDE SEQUENCE [LARGE SCALE GENOMIC DNA]</scope>
    <source>
        <strain evidence="2 3">FSL S10-1187</strain>
    </source>
</reference>
<dbReference type="PANTHER" id="PTHR30636:SF3">
    <property type="entry name" value="UPF0701 PROTEIN YICC"/>
    <property type="match status" value="1"/>
</dbReference>
<dbReference type="EMBL" id="AODF01000004">
    <property type="protein sequence ID" value="EUJ33468.1"/>
    <property type="molecule type" value="Genomic_DNA"/>
</dbReference>
<dbReference type="PANTHER" id="PTHR30636">
    <property type="entry name" value="UPF0701 PROTEIN YICC"/>
    <property type="match status" value="1"/>
</dbReference>
<keyword evidence="3" id="KW-1185">Reference proteome</keyword>
<dbReference type="InterPro" id="IPR005229">
    <property type="entry name" value="YicC/YloC-like"/>
</dbReference>
<gene>
    <name evidence="2" type="ORF">MFLO_02948</name>
</gene>
<feature type="domain" description="Endoribonuclease YicC-like C-terminal" evidence="1">
    <location>
        <begin position="7"/>
        <end position="124"/>
    </location>
</feature>
<evidence type="ECO:0000313" key="2">
    <source>
        <dbReference type="EMBL" id="EUJ33468.1"/>
    </source>
</evidence>
<evidence type="ECO:0000313" key="3">
    <source>
        <dbReference type="Proteomes" id="UP000019249"/>
    </source>
</evidence>
<dbReference type="Proteomes" id="UP000019249">
    <property type="component" value="Unassembled WGS sequence"/>
</dbReference>
<organism evidence="2 3">
    <name type="scientific">Listeria floridensis FSL S10-1187</name>
    <dbReference type="NCBI Taxonomy" id="1265817"/>
    <lineage>
        <taxon>Bacteria</taxon>
        <taxon>Bacillati</taxon>
        <taxon>Bacillota</taxon>
        <taxon>Bacilli</taxon>
        <taxon>Bacillales</taxon>
        <taxon>Listeriaceae</taxon>
        <taxon>Listeria</taxon>
    </lineage>
</organism>